<comment type="subcellular location">
    <subcellularLocation>
        <location evidence="1">Cell membrane</location>
        <topology evidence="1">Multi-pass membrane protein</topology>
    </subcellularLocation>
</comment>
<keyword evidence="4 6" id="KW-1133">Transmembrane helix</keyword>
<name>Q2N713_ERYLH</name>
<gene>
    <name evidence="7" type="ordered locus">ELI_12180</name>
</gene>
<dbReference type="GO" id="GO:0005886">
    <property type="term" value="C:plasma membrane"/>
    <property type="evidence" value="ECO:0007669"/>
    <property type="project" value="UniProtKB-SubCell"/>
</dbReference>
<dbReference type="PANTHER" id="PTHR30250">
    <property type="entry name" value="PST FAMILY PREDICTED COLANIC ACID TRANSPORTER"/>
    <property type="match status" value="1"/>
</dbReference>
<feature type="transmembrane region" description="Helical" evidence="6">
    <location>
        <begin position="15"/>
        <end position="34"/>
    </location>
</feature>
<feature type="transmembrane region" description="Helical" evidence="6">
    <location>
        <begin position="300"/>
        <end position="323"/>
    </location>
</feature>
<dbReference type="PANTHER" id="PTHR30250:SF11">
    <property type="entry name" value="O-ANTIGEN TRANSPORTER-RELATED"/>
    <property type="match status" value="1"/>
</dbReference>
<evidence type="ECO:0000256" key="3">
    <source>
        <dbReference type="ARBA" id="ARBA00022692"/>
    </source>
</evidence>
<keyword evidence="2" id="KW-1003">Cell membrane</keyword>
<dbReference type="STRING" id="314225.ELI_12180"/>
<dbReference type="KEGG" id="eli:ELI_12180"/>
<feature type="transmembrane region" description="Helical" evidence="6">
    <location>
        <begin position="82"/>
        <end position="104"/>
    </location>
</feature>
<accession>Q2N713</accession>
<feature type="transmembrane region" description="Helical" evidence="6">
    <location>
        <begin position="40"/>
        <end position="61"/>
    </location>
</feature>
<reference evidence="8" key="1">
    <citation type="journal article" date="2009" name="J. Bacteriol.">
        <title>Complete genome sequence of Erythrobacter litoralis HTCC2594.</title>
        <authorList>
            <person name="Oh H.M."/>
            <person name="Giovannoni S.J."/>
            <person name="Ferriera S."/>
            <person name="Johnson J."/>
            <person name="Cho J.C."/>
        </authorList>
    </citation>
    <scope>NUCLEOTIDE SEQUENCE [LARGE SCALE GENOMIC DNA]</scope>
    <source>
        <strain evidence="8">HTCC2594</strain>
    </source>
</reference>
<dbReference type="EMBL" id="CP000157">
    <property type="protein sequence ID" value="ABC64528.1"/>
    <property type="molecule type" value="Genomic_DNA"/>
</dbReference>
<feature type="transmembrane region" description="Helical" evidence="6">
    <location>
        <begin position="124"/>
        <end position="143"/>
    </location>
</feature>
<keyword evidence="5 6" id="KW-0472">Membrane</keyword>
<dbReference type="eggNOG" id="COG2244">
    <property type="taxonomic scope" value="Bacteria"/>
</dbReference>
<dbReference type="InterPro" id="IPR050833">
    <property type="entry name" value="Poly_Biosynth_Transport"/>
</dbReference>
<evidence type="ECO:0000313" key="7">
    <source>
        <dbReference type="EMBL" id="ABC64528.1"/>
    </source>
</evidence>
<feature type="transmembrane region" description="Helical" evidence="6">
    <location>
        <begin position="416"/>
        <end position="437"/>
    </location>
</feature>
<sequence length="496" mass="52239">MRIATAFGTNLAGQVLRLAIAVLTVPLFAAYFGAARFGTYYFLLALMPYFQVHALAVSRQVTALSARAEAGEGRLQQMRAELGSSVAIGTIISVVLTTAFFVGYPWMMQGVESAEALAAEIARARPWAAAIVVLDVVIVLQTAQMEGRKAFAPSNIAQITGQAATLLLPLTAFIYDGSFDRMIAGVALARLVQVLVGLRWAPLLPILALVRSGLRMPRSLGIDFGMLTVSAICNAVSRTLDRIVIGTSASAAALYFYSAPMGGTARLSMLGRSMGATMAPFFATGEADQRRVQAAKASNAVLALLFPVCAFGIVSAPLLMTVWVDAEFAERGTTFFRLGLIGVMGSSVAQVPAVLMQSTGRSKFVTVQQLIELPPFAFALLWASTHNLVAVAWVVALRMVVSGLVQMTVAGVPRRAIAAAIACIAAAVALSLAAPSLDHLPPLSALAAGGGAALGASLIVHLLSPDTMRFACELIVARLHRRQKTALPYPERNNGP</sequence>
<evidence type="ECO:0000256" key="5">
    <source>
        <dbReference type="ARBA" id="ARBA00023136"/>
    </source>
</evidence>
<evidence type="ECO:0000313" key="8">
    <source>
        <dbReference type="Proteomes" id="UP000008808"/>
    </source>
</evidence>
<protein>
    <submittedName>
        <fullName evidence="7">Polysaccharide biosynthesis protein</fullName>
    </submittedName>
</protein>
<keyword evidence="8" id="KW-1185">Reference proteome</keyword>
<dbReference type="Proteomes" id="UP000008808">
    <property type="component" value="Chromosome"/>
</dbReference>
<dbReference type="HOGENOM" id="CLU_549511_0_0_5"/>
<evidence type="ECO:0000256" key="4">
    <source>
        <dbReference type="ARBA" id="ARBA00022989"/>
    </source>
</evidence>
<keyword evidence="3 6" id="KW-0812">Transmembrane</keyword>
<evidence type="ECO:0000256" key="1">
    <source>
        <dbReference type="ARBA" id="ARBA00004651"/>
    </source>
</evidence>
<evidence type="ECO:0000256" key="6">
    <source>
        <dbReference type="SAM" id="Phobius"/>
    </source>
</evidence>
<evidence type="ECO:0000256" key="2">
    <source>
        <dbReference type="ARBA" id="ARBA00022475"/>
    </source>
</evidence>
<dbReference type="AlphaFoldDB" id="Q2N713"/>
<feature type="transmembrane region" description="Helical" evidence="6">
    <location>
        <begin position="335"/>
        <end position="355"/>
    </location>
</feature>
<feature type="transmembrane region" description="Helical" evidence="6">
    <location>
        <begin position="443"/>
        <end position="463"/>
    </location>
</feature>
<proteinExistence type="predicted"/>
<organism evidence="7 8">
    <name type="scientific">Erythrobacter litoralis (strain HTCC2594)</name>
    <dbReference type="NCBI Taxonomy" id="314225"/>
    <lineage>
        <taxon>Bacteria</taxon>
        <taxon>Pseudomonadati</taxon>
        <taxon>Pseudomonadota</taxon>
        <taxon>Alphaproteobacteria</taxon>
        <taxon>Sphingomonadales</taxon>
        <taxon>Erythrobacteraceae</taxon>
        <taxon>Erythrobacter/Porphyrobacter group</taxon>
        <taxon>Erythrobacter</taxon>
    </lineage>
</organism>